<keyword evidence="2" id="KW-1185">Reference proteome</keyword>
<proteinExistence type="predicted"/>
<organism evidence="1 2">
    <name type="scientific">Mycolicibacterium murale</name>
    <dbReference type="NCBI Taxonomy" id="182220"/>
    <lineage>
        <taxon>Bacteria</taxon>
        <taxon>Bacillati</taxon>
        <taxon>Actinomycetota</taxon>
        <taxon>Actinomycetes</taxon>
        <taxon>Mycobacteriales</taxon>
        <taxon>Mycobacteriaceae</taxon>
        <taxon>Mycolicibacterium</taxon>
    </lineage>
</organism>
<sequence length="111" mass="11679">MSITTATLLSIAAVMAEHADHGTGRHVAVTRATIADKVGCCDAHRDPVARPEGLQMVRGGAAGPRFDNHPSVGCRPSVYHLVPRREARPVARPVVRDFHLPPSGGLGCSSP</sequence>
<name>A0A7I9WDZ8_9MYCO</name>
<gene>
    <name evidence="1" type="ORF">MMUR_00300</name>
</gene>
<dbReference type="AlphaFoldDB" id="A0A7I9WDZ8"/>
<comment type="caution">
    <text evidence="1">The sequence shown here is derived from an EMBL/GenBank/DDBJ whole genome shotgun (WGS) entry which is preliminary data.</text>
</comment>
<protein>
    <submittedName>
        <fullName evidence="1">Uncharacterized protein</fullName>
    </submittedName>
</protein>
<dbReference type="Proteomes" id="UP000465241">
    <property type="component" value="Unassembled WGS sequence"/>
</dbReference>
<reference evidence="1 2" key="1">
    <citation type="journal article" date="2019" name="Emerg. Microbes Infect.">
        <title>Comprehensive subspecies identification of 175 nontuberculous mycobacteria species based on 7547 genomic profiles.</title>
        <authorList>
            <person name="Matsumoto Y."/>
            <person name="Kinjo T."/>
            <person name="Motooka D."/>
            <person name="Nabeya D."/>
            <person name="Jung N."/>
            <person name="Uechi K."/>
            <person name="Horii T."/>
            <person name="Iida T."/>
            <person name="Fujita J."/>
            <person name="Nakamura S."/>
        </authorList>
    </citation>
    <scope>NUCLEOTIDE SEQUENCE [LARGE SCALE GENOMIC DNA]</scope>
    <source>
        <strain evidence="1 2">JCM 13392</strain>
    </source>
</reference>
<accession>A0A7I9WDZ8</accession>
<evidence type="ECO:0000313" key="1">
    <source>
        <dbReference type="EMBL" id="GFG55894.1"/>
    </source>
</evidence>
<evidence type="ECO:0000313" key="2">
    <source>
        <dbReference type="Proteomes" id="UP000465241"/>
    </source>
</evidence>
<dbReference type="EMBL" id="BLKT01000002">
    <property type="protein sequence ID" value="GFG55894.1"/>
    <property type="molecule type" value="Genomic_DNA"/>
</dbReference>